<dbReference type="RefSeq" id="XP_954933.1">
    <property type="nucleotide sequence ID" value="XM_949840.1"/>
</dbReference>
<dbReference type="SUPFAM" id="SSF144232">
    <property type="entry name" value="HIT/MYND zinc finger-like"/>
    <property type="match status" value="1"/>
</dbReference>
<organism evidence="10 11">
    <name type="scientific">Theileria annulata</name>
    <dbReference type="NCBI Taxonomy" id="5874"/>
    <lineage>
        <taxon>Eukaryota</taxon>
        <taxon>Sar</taxon>
        <taxon>Alveolata</taxon>
        <taxon>Apicomplexa</taxon>
        <taxon>Aconoidasida</taxon>
        <taxon>Piroplasmida</taxon>
        <taxon>Theileriidae</taxon>
        <taxon>Theileria</taxon>
    </lineage>
</organism>
<dbReference type="GO" id="GO:0008270">
    <property type="term" value="F:zinc ion binding"/>
    <property type="evidence" value="ECO:0007669"/>
    <property type="project" value="UniProtKB-UniRule"/>
</dbReference>
<keyword evidence="11" id="KW-1185">Reference proteome</keyword>
<proteinExistence type="inferred from homology"/>
<comment type="function">
    <text evidence="5">Required for box C/D snoRNAs accumulation involved in snoRNA processing, snoRNA transport to the nucleolus and ribosome biogenesis.</text>
</comment>
<evidence type="ECO:0000313" key="10">
    <source>
        <dbReference type="EMBL" id="CAI75457.1"/>
    </source>
</evidence>
<dbReference type="VEuPathDB" id="PiroplasmaDB:TA03515"/>
<comment type="similarity">
    <text evidence="6">Belongs to the BCD1 family.</text>
</comment>
<evidence type="ECO:0000256" key="3">
    <source>
        <dbReference type="ARBA" id="ARBA00022771"/>
    </source>
</evidence>
<dbReference type="KEGG" id="tan:TA03515"/>
<accession>Q4UCJ4</accession>
<evidence type="ECO:0000256" key="4">
    <source>
        <dbReference type="ARBA" id="ARBA00022833"/>
    </source>
</evidence>
<protein>
    <recommendedName>
        <fullName evidence="9">HIT-type domain-containing protein</fullName>
    </recommendedName>
</protein>
<gene>
    <name evidence="10" type="ORF">TA03515</name>
</gene>
<keyword evidence="2" id="KW-0479">Metal-binding</keyword>
<evidence type="ECO:0000256" key="5">
    <source>
        <dbReference type="ARBA" id="ARBA00049598"/>
    </source>
</evidence>
<dbReference type="GO" id="GO:0048254">
    <property type="term" value="P:snoRNA localization"/>
    <property type="evidence" value="ECO:0007669"/>
    <property type="project" value="TreeGrafter"/>
</dbReference>
<evidence type="ECO:0000256" key="6">
    <source>
        <dbReference type="ARBA" id="ARBA00049654"/>
    </source>
</evidence>
<dbReference type="Proteomes" id="UP000001950">
    <property type="component" value="Chromosome 3"/>
</dbReference>
<dbReference type="PROSITE" id="PS51083">
    <property type="entry name" value="ZF_HIT"/>
    <property type="match status" value="1"/>
</dbReference>
<dbReference type="GO" id="GO:0000463">
    <property type="term" value="P:maturation of LSU-rRNA from tricistronic rRNA transcript (SSU-rRNA, 5.8S rRNA, LSU-rRNA)"/>
    <property type="evidence" value="ECO:0007669"/>
    <property type="project" value="TreeGrafter"/>
</dbReference>
<dbReference type="PANTHER" id="PTHR13483">
    <property type="entry name" value="BOX C_D SNORNA PROTEIN 1-RELATED"/>
    <property type="match status" value="1"/>
</dbReference>
<dbReference type="InterPro" id="IPR051639">
    <property type="entry name" value="BCD1"/>
</dbReference>
<evidence type="ECO:0000256" key="2">
    <source>
        <dbReference type="ARBA" id="ARBA00022723"/>
    </source>
</evidence>
<dbReference type="GO" id="GO:0000492">
    <property type="term" value="P:box C/D snoRNP assembly"/>
    <property type="evidence" value="ECO:0007669"/>
    <property type="project" value="TreeGrafter"/>
</dbReference>
<feature type="domain" description="HIT-type" evidence="9">
    <location>
        <begin position="4"/>
        <end position="39"/>
    </location>
</feature>
<dbReference type="OrthoDB" id="360930at2759"/>
<dbReference type="STRING" id="5874.Q4UCJ4"/>
<evidence type="ECO:0000256" key="8">
    <source>
        <dbReference type="SAM" id="MobiDB-lite"/>
    </source>
</evidence>
<keyword evidence="4" id="KW-0862">Zinc</keyword>
<dbReference type="InParanoid" id="Q4UCJ4"/>
<dbReference type="Pfam" id="PF04438">
    <property type="entry name" value="zf-HIT"/>
    <property type="match status" value="1"/>
</dbReference>
<dbReference type="GeneID" id="3865004"/>
<keyword evidence="1" id="KW-0597">Phosphoprotein</keyword>
<dbReference type="Gene3D" id="3.30.60.190">
    <property type="match status" value="1"/>
</dbReference>
<dbReference type="PANTHER" id="PTHR13483:SF3">
    <property type="entry name" value="BOX C_D SNORNA PROTEIN 1"/>
    <property type="match status" value="1"/>
</dbReference>
<dbReference type="eggNOG" id="KOG2858">
    <property type="taxonomic scope" value="Eukaryota"/>
</dbReference>
<evidence type="ECO:0000259" key="9">
    <source>
        <dbReference type="PROSITE" id="PS51083"/>
    </source>
</evidence>
<dbReference type="EMBL" id="CR940352">
    <property type="protein sequence ID" value="CAI75457.1"/>
    <property type="molecule type" value="Genomic_DNA"/>
</dbReference>
<keyword evidence="3 7" id="KW-0863">Zinc-finger</keyword>
<feature type="region of interest" description="Disordered" evidence="8">
    <location>
        <begin position="330"/>
        <end position="349"/>
    </location>
</feature>
<dbReference type="InterPro" id="IPR057721">
    <property type="entry name" value="BCD1_alpha/beta"/>
</dbReference>
<dbReference type="InterPro" id="IPR007529">
    <property type="entry name" value="Znf_HIT"/>
</dbReference>
<evidence type="ECO:0000256" key="7">
    <source>
        <dbReference type="PROSITE-ProRule" id="PRU00453"/>
    </source>
</evidence>
<dbReference type="GO" id="GO:0070761">
    <property type="term" value="C:pre-snoRNP complex"/>
    <property type="evidence" value="ECO:0007669"/>
    <property type="project" value="TreeGrafter"/>
</dbReference>
<dbReference type="AlphaFoldDB" id="Q4UCJ4"/>
<dbReference type="Pfam" id="PF25790">
    <property type="entry name" value="BCD1"/>
    <property type="match status" value="1"/>
</dbReference>
<dbReference type="CDD" id="cd23023">
    <property type="entry name" value="zf-HIT_BCD1"/>
    <property type="match status" value="1"/>
</dbReference>
<dbReference type="OMA" id="YNDECVN"/>
<reference evidence="10 11" key="1">
    <citation type="journal article" date="2005" name="Science">
        <title>Genome of the host-cell transforming parasite Theileria annulata compared with T. parva.</title>
        <authorList>
            <person name="Pain A."/>
            <person name="Renauld H."/>
            <person name="Berriman M."/>
            <person name="Murphy L."/>
            <person name="Yeats C.A."/>
            <person name="Weir W."/>
            <person name="Kerhornou A."/>
            <person name="Aslett M."/>
            <person name="Bishop R."/>
            <person name="Bouchier C."/>
            <person name="Cochet M."/>
            <person name="Coulson R.M.R."/>
            <person name="Cronin A."/>
            <person name="de Villiers E.P."/>
            <person name="Fraser A."/>
            <person name="Fosker N."/>
            <person name="Gardner M."/>
            <person name="Goble A."/>
            <person name="Griffiths-Jones S."/>
            <person name="Harris D.E."/>
            <person name="Katzer F."/>
            <person name="Larke N."/>
            <person name="Lord A."/>
            <person name="Maser P."/>
            <person name="McKellar S."/>
            <person name="Mooney P."/>
            <person name="Morton F."/>
            <person name="Nene V."/>
            <person name="O'Neil S."/>
            <person name="Price C."/>
            <person name="Quail M.A."/>
            <person name="Rabbinowitsch E."/>
            <person name="Rawlings N.D."/>
            <person name="Rutter S."/>
            <person name="Saunders D."/>
            <person name="Seeger K."/>
            <person name="Shah T."/>
            <person name="Squares R."/>
            <person name="Squares S."/>
            <person name="Tivey A."/>
            <person name="Walker A.R."/>
            <person name="Woodward J."/>
            <person name="Dobbelaere D.A.E."/>
            <person name="Langsley G."/>
            <person name="Rajandream M.A."/>
            <person name="McKeever D."/>
            <person name="Shiels B."/>
            <person name="Tait A."/>
            <person name="Barrell B.G."/>
            <person name="Hall N."/>
        </authorList>
    </citation>
    <scope>NUCLEOTIDE SEQUENCE [LARGE SCALE GENOMIC DNA]</scope>
    <source>
        <strain evidence="11">Ankara</strain>
    </source>
</reference>
<feature type="compositionally biased region" description="Low complexity" evidence="8">
    <location>
        <begin position="331"/>
        <end position="341"/>
    </location>
</feature>
<name>Q4UCJ4_THEAN</name>
<evidence type="ECO:0000313" key="11">
    <source>
        <dbReference type="Proteomes" id="UP000001950"/>
    </source>
</evidence>
<evidence type="ECO:0000256" key="1">
    <source>
        <dbReference type="ARBA" id="ARBA00022553"/>
    </source>
</evidence>
<dbReference type="GO" id="GO:0005634">
    <property type="term" value="C:nucleus"/>
    <property type="evidence" value="ECO:0007669"/>
    <property type="project" value="TreeGrafter"/>
</dbReference>
<sequence length="666" mass="75988">MNKCYVCDKESKYKCPNCLIKLCSLRCTQEHNKNTQNGCNSSNSISVGIKNKYNIKHIGKDDINNEILLSDCNFLDSVSKKLESTTRFYVNPFILNNTSNRRFIRKHCSEKGINLIFSPLIMKRTKLNKTKIKKGVILWTIEFVYLDNSSFLLHNVDENTKLNELYNNLKKKNELSPIGNFLLILVLEIKILLNIDNIQLLMKTNPKEGNKLEYTKCNIEETILNNLINRNILDFPTFYVILKNQIESYKIVESTSDHADELEDGEPEVTEGNYDNRLVLESQMGDPVTSIWMGKEGIVAGTALGRVSSYIFNSHIGNPTISSIDKDTTLADDSATTGSSTKTKKVKTKKSHSSNSEVVVVDIDKLESSIDGLKLNSTSRNYDNRDPSSRVVGRYVVYSSYNDECVNGVYISEGKLYTLVGLNNIIIYDIDRYSIHSDVYVNNEITSTSPYKNYKQIIQNNNYVLMMCNNTIVLMNLTEVETEGSVLKLTYVDTNVHLENILEFKFPYVVTCKTNTEENNSKCVNIYSIKKTSNNNARSREMYDLALINKIAVDNKQHLVTNCKIWDNTLTVVTDLLILTLYSIHDVDGNIIARKRLSYDILDVNCGENVLLLLKNSQILVLNKKLHVLNKFSILSTFELGWSYNLVNYNNVFCYNSDEGIYIFQL</sequence>